<reference evidence="1 2" key="1">
    <citation type="submission" date="2018-06" db="EMBL/GenBank/DDBJ databases">
        <title>Azoarcus communis strain SWub3 genome.</title>
        <authorList>
            <person name="Zorraquino Salvo V."/>
            <person name="Toubiana D."/>
            <person name="Blumwald E."/>
        </authorList>
    </citation>
    <scope>NUCLEOTIDE SEQUENCE [LARGE SCALE GENOMIC DNA]</scope>
    <source>
        <strain evidence="1 2">SWub3</strain>
    </source>
</reference>
<dbReference type="EMBL" id="QKOE01000001">
    <property type="protein sequence ID" value="PZA18003.1"/>
    <property type="molecule type" value="Genomic_DNA"/>
</dbReference>
<evidence type="ECO:0000313" key="2">
    <source>
        <dbReference type="Proteomes" id="UP000248259"/>
    </source>
</evidence>
<gene>
    <name evidence="1" type="ORF">DNK49_00155</name>
</gene>
<accession>A0A323V1N5</accession>
<keyword evidence="2" id="KW-1185">Reference proteome</keyword>
<name>A0A323V1N5_9RHOO</name>
<comment type="caution">
    <text evidence="1">The sequence shown here is derived from an EMBL/GenBank/DDBJ whole genome shotgun (WGS) entry which is preliminary data.</text>
</comment>
<dbReference type="Proteomes" id="UP000248259">
    <property type="component" value="Unassembled WGS sequence"/>
</dbReference>
<dbReference type="Gene3D" id="3.30.70.100">
    <property type="match status" value="1"/>
</dbReference>
<dbReference type="SUPFAM" id="SSF54909">
    <property type="entry name" value="Dimeric alpha+beta barrel"/>
    <property type="match status" value="1"/>
</dbReference>
<evidence type="ECO:0000313" key="1">
    <source>
        <dbReference type="EMBL" id="PZA18003.1"/>
    </source>
</evidence>
<sequence length="224" mass="25016">MTQWKMIYLAKRNAALAPEDFPQAWREHSALGRQCRNVQDKVRTVRQCSRVLDRPGMPNGASIDYDGVNLLSLRDRQAADDIWNDEETLRIMRPDEPRVFSTYVRDFTLVAEERVLVDGEETGVCVVLFLRARAAQGLQAGDLIGVAGSPWAAVTRLVWNVVAGEQPPGYEYDAIVEAWFASVEAVADAFGRESVWAHLPGGLADQIDATRSVCLLTHVTHRRP</sequence>
<evidence type="ECO:0008006" key="3">
    <source>
        <dbReference type="Google" id="ProtNLM"/>
    </source>
</evidence>
<dbReference type="OrthoDB" id="8525693at2"/>
<dbReference type="GO" id="GO:0016491">
    <property type="term" value="F:oxidoreductase activity"/>
    <property type="evidence" value="ECO:0007669"/>
    <property type="project" value="InterPro"/>
</dbReference>
<proteinExistence type="predicted"/>
<dbReference type="RefSeq" id="WP_110522304.1">
    <property type="nucleotide sequence ID" value="NZ_QKOE01000001.1"/>
</dbReference>
<protein>
    <recommendedName>
        <fullName evidence="3">EthD domain-containing protein</fullName>
    </recommendedName>
</protein>
<organism evidence="1 2">
    <name type="scientific">Parazoarcus communis SWub3 = DSM 12120</name>
    <dbReference type="NCBI Taxonomy" id="1121029"/>
    <lineage>
        <taxon>Bacteria</taxon>
        <taxon>Pseudomonadati</taxon>
        <taxon>Pseudomonadota</taxon>
        <taxon>Betaproteobacteria</taxon>
        <taxon>Rhodocyclales</taxon>
        <taxon>Zoogloeaceae</taxon>
        <taxon>Parazoarcus</taxon>
    </lineage>
</organism>
<dbReference type="InterPro" id="IPR011008">
    <property type="entry name" value="Dimeric_a/b-barrel"/>
</dbReference>
<dbReference type="AlphaFoldDB" id="A0A323V1N5"/>